<dbReference type="InterPro" id="IPR044810">
    <property type="entry name" value="WRKY_plant"/>
</dbReference>
<evidence type="ECO:0000259" key="7">
    <source>
        <dbReference type="PROSITE" id="PS50811"/>
    </source>
</evidence>
<reference evidence="9" key="3">
    <citation type="submission" date="2020-12" db="UniProtKB">
        <authorList>
            <consortium name="EnsemblPlants"/>
        </authorList>
    </citation>
    <scope>IDENTIFICATION</scope>
</reference>
<evidence type="ECO:0000256" key="6">
    <source>
        <dbReference type="SAM" id="MobiDB-lite"/>
    </source>
</evidence>
<organism evidence="8">
    <name type="scientific">Physcomitrium patens</name>
    <name type="common">Spreading-leaved earth moss</name>
    <name type="synonym">Physcomitrella patens</name>
    <dbReference type="NCBI Taxonomy" id="3218"/>
    <lineage>
        <taxon>Eukaryota</taxon>
        <taxon>Viridiplantae</taxon>
        <taxon>Streptophyta</taxon>
        <taxon>Embryophyta</taxon>
        <taxon>Bryophyta</taxon>
        <taxon>Bryophytina</taxon>
        <taxon>Bryopsida</taxon>
        <taxon>Funariidae</taxon>
        <taxon>Funariales</taxon>
        <taxon>Funariaceae</taxon>
        <taxon>Physcomitrium</taxon>
    </lineage>
</organism>
<feature type="region of interest" description="Disordered" evidence="6">
    <location>
        <begin position="1"/>
        <end position="56"/>
    </location>
</feature>
<dbReference type="AlphaFoldDB" id="A0A2K1KC65"/>
<dbReference type="SUPFAM" id="SSF118290">
    <property type="entry name" value="WRKY DNA-binding domain"/>
    <property type="match status" value="1"/>
</dbReference>
<evidence type="ECO:0000256" key="2">
    <source>
        <dbReference type="ARBA" id="ARBA00023015"/>
    </source>
</evidence>
<evidence type="ECO:0000313" key="10">
    <source>
        <dbReference type="Proteomes" id="UP000006727"/>
    </source>
</evidence>
<feature type="compositionally biased region" description="Polar residues" evidence="6">
    <location>
        <begin position="46"/>
        <end position="55"/>
    </location>
</feature>
<evidence type="ECO:0000313" key="9">
    <source>
        <dbReference type="EnsemblPlants" id="Pp3c7_18860V3.1"/>
    </source>
</evidence>
<feature type="domain" description="WRKY" evidence="7">
    <location>
        <begin position="161"/>
        <end position="248"/>
    </location>
</feature>
<evidence type="ECO:0000256" key="4">
    <source>
        <dbReference type="ARBA" id="ARBA00023163"/>
    </source>
</evidence>
<dbReference type="GO" id="GO:0003700">
    <property type="term" value="F:DNA-binding transcription factor activity"/>
    <property type="evidence" value="ECO:0007669"/>
    <property type="project" value="InterPro"/>
</dbReference>
<dbReference type="Proteomes" id="UP000006727">
    <property type="component" value="Chromosome 7"/>
</dbReference>
<keyword evidence="3" id="KW-0238">DNA-binding</keyword>
<gene>
    <name evidence="8" type="ORF">PHYPA_010553</name>
</gene>
<dbReference type="InParanoid" id="A0A2K1KC65"/>
<protein>
    <recommendedName>
        <fullName evidence="7">WRKY domain-containing protein</fullName>
    </recommendedName>
</protein>
<dbReference type="EMBL" id="ABEU02000007">
    <property type="protein sequence ID" value="PNR51367.1"/>
    <property type="molecule type" value="Genomic_DNA"/>
</dbReference>
<dbReference type="PANTHER" id="PTHR31429:SF106">
    <property type="entry name" value="WRKY TRANSCRIPTION FACTOR 31-RELATED"/>
    <property type="match status" value="1"/>
</dbReference>
<sequence length="409" mass="44277">MNLHSERAKETPHPPAQFSKEDEVKKTSTTVSSCSELDHGEPQYFLQESSSTGNDAATVGEHVSVVGEAEKEYIGNSTLHQELEASFHRGSQSFTAPSEVEEETSAFGSKRAFPDLNEADALPESLPTSKAQRLANFTGAILGAHSDPPVRKARVSVRTQSDSTTMNDGCQWRKYGQNTAKGNLCPRGLLPLYCGALLSRPQYEIWTLLKSDGCVMHTGEIIFKVQRCAHDKSVLITTYEGTHNHPIPPAGTAMASTTSAAASMLLTSSKTSDVAHFTRDPTTQLCLRLGGSKTAPATRNHFEASRETKTLDLTTSKKLDNLSSTAQFSLPCSRNSLHRVPKSVQTQAAPLSSSFSQARQQQLFVMMASIMCPGKYRGVRFLYRIGLAIFDGATGAASCAGDFSRNFSG</sequence>
<keyword evidence="2" id="KW-0805">Transcription regulation</keyword>
<accession>A0A2K1KC65</accession>
<evidence type="ECO:0000256" key="1">
    <source>
        <dbReference type="ARBA" id="ARBA00004123"/>
    </source>
</evidence>
<keyword evidence="10" id="KW-1185">Reference proteome</keyword>
<name>A0A2K1KC65_PHYPA</name>
<dbReference type="PaxDb" id="3218-PP1S2_539V6.1"/>
<keyword evidence="5" id="KW-0539">Nucleus</keyword>
<dbReference type="GO" id="GO:0043565">
    <property type="term" value="F:sequence-specific DNA binding"/>
    <property type="evidence" value="ECO:0007669"/>
    <property type="project" value="InterPro"/>
</dbReference>
<keyword evidence="4" id="KW-0804">Transcription</keyword>
<proteinExistence type="predicted"/>
<reference evidence="8 10" key="1">
    <citation type="journal article" date="2008" name="Science">
        <title>The Physcomitrella genome reveals evolutionary insights into the conquest of land by plants.</title>
        <authorList>
            <person name="Rensing S."/>
            <person name="Lang D."/>
            <person name="Zimmer A."/>
            <person name="Terry A."/>
            <person name="Salamov A."/>
            <person name="Shapiro H."/>
            <person name="Nishiyama T."/>
            <person name="Perroud P.-F."/>
            <person name="Lindquist E."/>
            <person name="Kamisugi Y."/>
            <person name="Tanahashi T."/>
            <person name="Sakakibara K."/>
            <person name="Fujita T."/>
            <person name="Oishi K."/>
            <person name="Shin-I T."/>
            <person name="Kuroki Y."/>
            <person name="Toyoda A."/>
            <person name="Suzuki Y."/>
            <person name="Hashimoto A."/>
            <person name="Yamaguchi K."/>
            <person name="Sugano A."/>
            <person name="Kohara Y."/>
            <person name="Fujiyama A."/>
            <person name="Anterola A."/>
            <person name="Aoki S."/>
            <person name="Ashton N."/>
            <person name="Barbazuk W.B."/>
            <person name="Barker E."/>
            <person name="Bennetzen J."/>
            <person name="Bezanilla M."/>
            <person name="Blankenship R."/>
            <person name="Cho S.H."/>
            <person name="Dutcher S."/>
            <person name="Estelle M."/>
            <person name="Fawcett J.A."/>
            <person name="Gundlach H."/>
            <person name="Hanada K."/>
            <person name="Heyl A."/>
            <person name="Hicks K.A."/>
            <person name="Hugh J."/>
            <person name="Lohr M."/>
            <person name="Mayer K."/>
            <person name="Melkozernov A."/>
            <person name="Murata T."/>
            <person name="Nelson D."/>
            <person name="Pils B."/>
            <person name="Prigge M."/>
            <person name="Reiss B."/>
            <person name="Renner T."/>
            <person name="Rombauts S."/>
            <person name="Rushton P."/>
            <person name="Sanderfoot A."/>
            <person name="Schween G."/>
            <person name="Shiu S.-H."/>
            <person name="Stueber K."/>
            <person name="Theodoulou F.L."/>
            <person name="Tu H."/>
            <person name="Van de Peer Y."/>
            <person name="Verrier P.J."/>
            <person name="Waters E."/>
            <person name="Wood A."/>
            <person name="Yang L."/>
            <person name="Cove D."/>
            <person name="Cuming A."/>
            <person name="Hasebe M."/>
            <person name="Lucas S."/>
            <person name="Mishler D.B."/>
            <person name="Reski R."/>
            <person name="Grigoriev I."/>
            <person name="Quatrano R.S."/>
            <person name="Boore J.L."/>
        </authorList>
    </citation>
    <scope>NUCLEOTIDE SEQUENCE [LARGE SCALE GENOMIC DNA]</scope>
    <source>
        <strain evidence="9 10">cv. Gransden 2004</strain>
    </source>
</reference>
<dbReference type="SMART" id="SM00774">
    <property type="entry name" value="WRKY"/>
    <property type="match status" value="1"/>
</dbReference>
<dbReference type="Gramene" id="Pp3c7_18860V3.1">
    <property type="protein sequence ID" value="Pp3c7_18860V3.1"/>
    <property type="gene ID" value="Pp3c7_18860"/>
</dbReference>
<evidence type="ECO:0000256" key="3">
    <source>
        <dbReference type="ARBA" id="ARBA00023125"/>
    </source>
</evidence>
<dbReference type="EnsemblPlants" id="Pp3c7_18860V3.1">
    <property type="protein sequence ID" value="Pp3c7_18860V3.1"/>
    <property type="gene ID" value="Pp3c7_18860"/>
</dbReference>
<reference evidence="8 10" key="2">
    <citation type="journal article" date="2018" name="Plant J.">
        <title>The Physcomitrella patens chromosome-scale assembly reveals moss genome structure and evolution.</title>
        <authorList>
            <person name="Lang D."/>
            <person name="Ullrich K.K."/>
            <person name="Murat F."/>
            <person name="Fuchs J."/>
            <person name="Jenkins J."/>
            <person name="Haas F.B."/>
            <person name="Piednoel M."/>
            <person name="Gundlach H."/>
            <person name="Van Bel M."/>
            <person name="Meyberg R."/>
            <person name="Vives C."/>
            <person name="Morata J."/>
            <person name="Symeonidi A."/>
            <person name="Hiss M."/>
            <person name="Muchero W."/>
            <person name="Kamisugi Y."/>
            <person name="Saleh O."/>
            <person name="Blanc G."/>
            <person name="Decker E.L."/>
            <person name="van Gessel N."/>
            <person name="Grimwood J."/>
            <person name="Hayes R.D."/>
            <person name="Graham S.W."/>
            <person name="Gunter L.E."/>
            <person name="McDaniel S.F."/>
            <person name="Hoernstein S.N.W."/>
            <person name="Larsson A."/>
            <person name="Li F.W."/>
            <person name="Perroud P.F."/>
            <person name="Phillips J."/>
            <person name="Ranjan P."/>
            <person name="Rokshar D.S."/>
            <person name="Rothfels C.J."/>
            <person name="Schneider L."/>
            <person name="Shu S."/>
            <person name="Stevenson D.W."/>
            <person name="Thummler F."/>
            <person name="Tillich M."/>
            <person name="Villarreal Aguilar J.C."/>
            <person name="Widiez T."/>
            <person name="Wong G.K."/>
            <person name="Wymore A."/>
            <person name="Zhang Y."/>
            <person name="Zimmer A.D."/>
            <person name="Quatrano R.S."/>
            <person name="Mayer K.F.X."/>
            <person name="Goodstein D."/>
            <person name="Casacuberta J.M."/>
            <person name="Vandepoele K."/>
            <person name="Reski R."/>
            <person name="Cuming A.C."/>
            <person name="Tuskan G.A."/>
            <person name="Maumus F."/>
            <person name="Salse J."/>
            <person name="Schmutz J."/>
            <person name="Rensing S.A."/>
        </authorList>
    </citation>
    <scope>NUCLEOTIDE SEQUENCE [LARGE SCALE GENOMIC DNA]</scope>
    <source>
        <strain evidence="9 10">cv. Gransden 2004</strain>
    </source>
</reference>
<feature type="compositionally biased region" description="Basic and acidic residues" evidence="6">
    <location>
        <begin position="1"/>
        <end position="12"/>
    </location>
</feature>
<dbReference type="GO" id="GO:0005634">
    <property type="term" value="C:nucleus"/>
    <property type="evidence" value="ECO:0007669"/>
    <property type="project" value="UniProtKB-SubCell"/>
</dbReference>
<dbReference type="InterPro" id="IPR003657">
    <property type="entry name" value="WRKY_dom"/>
</dbReference>
<dbReference type="PANTHER" id="PTHR31429">
    <property type="entry name" value="WRKY TRANSCRIPTION FACTOR 36-RELATED"/>
    <property type="match status" value="1"/>
</dbReference>
<evidence type="ECO:0000313" key="8">
    <source>
        <dbReference type="EMBL" id="PNR51367.1"/>
    </source>
</evidence>
<comment type="subcellular location">
    <subcellularLocation>
        <location evidence="1">Nucleus</location>
    </subcellularLocation>
</comment>
<dbReference type="PROSITE" id="PS50811">
    <property type="entry name" value="WRKY"/>
    <property type="match status" value="1"/>
</dbReference>
<dbReference type="Gene3D" id="2.20.25.80">
    <property type="entry name" value="WRKY domain"/>
    <property type="match status" value="1"/>
</dbReference>
<evidence type="ECO:0000256" key="5">
    <source>
        <dbReference type="ARBA" id="ARBA00023242"/>
    </source>
</evidence>
<dbReference type="InterPro" id="IPR036576">
    <property type="entry name" value="WRKY_dom_sf"/>
</dbReference>